<dbReference type="AlphaFoldDB" id="A0A927MQP8"/>
<comment type="caution">
    <text evidence="2">The sequence shown here is derived from an EMBL/GenBank/DDBJ whole genome shotgun (WGS) entry which is preliminary data.</text>
</comment>
<keyword evidence="3" id="KW-1185">Reference proteome</keyword>
<feature type="domain" description="HTH cro/C1-type" evidence="1">
    <location>
        <begin position="27"/>
        <end position="81"/>
    </location>
</feature>
<dbReference type="InterPro" id="IPR001387">
    <property type="entry name" value="Cro/C1-type_HTH"/>
</dbReference>
<dbReference type="GO" id="GO:0003677">
    <property type="term" value="F:DNA binding"/>
    <property type="evidence" value="ECO:0007669"/>
    <property type="project" value="InterPro"/>
</dbReference>
<gene>
    <name evidence="2" type="ORF">H4683_004356</name>
</gene>
<sequence length="96" mass="10998">MNWADYKKQITVLNQAEMDRIEIVAQLVKRRTQLGLTQQQLADKSGLKQAAIARLETENAVPRLDTLEKVSRALGLRVTLIEEDHFHHESTEMESV</sequence>
<dbReference type="InterPro" id="IPR010982">
    <property type="entry name" value="Lambda_DNA-bd_dom_sf"/>
</dbReference>
<evidence type="ECO:0000313" key="3">
    <source>
        <dbReference type="Proteomes" id="UP000658225"/>
    </source>
</evidence>
<dbReference type="Proteomes" id="UP000658225">
    <property type="component" value="Unassembled WGS sequence"/>
</dbReference>
<accession>A0A927MQP8</accession>
<proteinExistence type="predicted"/>
<evidence type="ECO:0000313" key="2">
    <source>
        <dbReference type="EMBL" id="MBE1557217.1"/>
    </source>
</evidence>
<dbReference type="EMBL" id="JADBEL010000077">
    <property type="protein sequence ID" value="MBE1557217.1"/>
    <property type="molecule type" value="Genomic_DNA"/>
</dbReference>
<dbReference type="CDD" id="cd00093">
    <property type="entry name" value="HTH_XRE"/>
    <property type="match status" value="1"/>
</dbReference>
<dbReference type="RefSeq" id="WP_192600788.1">
    <property type="nucleotide sequence ID" value="NZ_JADBEL010000077.1"/>
</dbReference>
<dbReference type="Gene3D" id="1.10.260.40">
    <property type="entry name" value="lambda repressor-like DNA-binding domains"/>
    <property type="match status" value="1"/>
</dbReference>
<dbReference type="SUPFAM" id="SSF47413">
    <property type="entry name" value="lambda repressor-like DNA-binding domains"/>
    <property type="match status" value="1"/>
</dbReference>
<name>A0A927MQP8_9BACL</name>
<protein>
    <submittedName>
        <fullName evidence="2">Transcriptional regulator with XRE-family HTH domain</fullName>
    </submittedName>
</protein>
<dbReference type="PROSITE" id="PS50943">
    <property type="entry name" value="HTH_CROC1"/>
    <property type="match status" value="1"/>
</dbReference>
<organism evidence="2 3">
    <name type="scientific">Sporosarcina limicola</name>
    <dbReference type="NCBI Taxonomy" id="34101"/>
    <lineage>
        <taxon>Bacteria</taxon>
        <taxon>Bacillati</taxon>
        <taxon>Bacillota</taxon>
        <taxon>Bacilli</taxon>
        <taxon>Bacillales</taxon>
        <taxon>Caryophanaceae</taxon>
        <taxon>Sporosarcina</taxon>
    </lineage>
</organism>
<dbReference type="Pfam" id="PF01381">
    <property type="entry name" value="HTH_3"/>
    <property type="match status" value="1"/>
</dbReference>
<dbReference type="SMART" id="SM00530">
    <property type="entry name" value="HTH_XRE"/>
    <property type="match status" value="1"/>
</dbReference>
<reference evidence="2" key="1">
    <citation type="submission" date="2020-10" db="EMBL/GenBank/DDBJ databases">
        <title>Genomic Encyclopedia of Type Strains, Phase IV (KMG-IV): sequencing the most valuable type-strain genomes for metagenomic binning, comparative biology and taxonomic classification.</title>
        <authorList>
            <person name="Goeker M."/>
        </authorList>
    </citation>
    <scope>NUCLEOTIDE SEQUENCE</scope>
    <source>
        <strain evidence="2">DSM 13886</strain>
    </source>
</reference>
<evidence type="ECO:0000259" key="1">
    <source>
        <dbReference type="PROSITE" id="PS50943"/>
    </source>
</evidence>